<dbReference type="GO" id="GO:0006355">
    <property type="term" value="P:regulation of DNA-templated transcription"/>
    <property type="evidence" value="ECO:0007669"/>
    <property type="project" value="InterPro"/>
</dbReference>
<dbReference type="PROSITE" id="PS50043">
    <property type="entry name" value="HTH_LUXR_2"/>
    <property type="match status" value="1"/>
</dbReference>
<evidence type="ECO:0000256" key="1">
    <source>
        <dbReference type="ARBA" id="ARBA00022553"/>
    </source>
</evidence>
<dbReference type="OrthoDB" id="3374006at2"/>
<organism evidence="6 7">
    <name type="scientific">Aquabacterium soli</name>
    <dbReference type="NCBI Taxonomy" id="2493092"/>
    <lineage>
        <taxon>Bacteria</taxon>
        <taxon>Pseudomonadati</taxon>
        <taxon>Pseudomonadota</taxon>
        <taxon>Betaproteobacteria</taxon>
        <taxon>Burkholderiales</taxon>
        <taxon>Aquabacterium</taxon>
    </lineage>
</organism>
<evidence type="ECO:0000256" key="2">
    <source>
        <dbReference type="ARBA" id="ARBA00023125"/>
    </source>
</evidence>
<evidence type="ECO:0000259" key="5">
    <source>
        <dbReference type="PROSITE" id="PS50110"/>
    </source>
</evidence>
<dbReference type="CDD" id="cd06170">
    <property type="entry name" value="LuxR_C_like"/>
    <property type="match status" value="1"/>
</dbReference>
<evidence type="ECO:0000313" key="6">
    <source>
        <dbReference type="EMBL" id="RRS04776.1"/>
    </source>
</evidence>
<proteinExistence type="predicted"/>
<sequence length="223" mass="23610">MIVSLRIIKGLSMNVAACLLVEGHALLREGLSLLISQAWPHVKMQGVGSLSQAREVLSGHPGFSLVLLNLSLPDSRGIDTLRRLRGLAPAVPVIVISADECARTVVEAAEAGACGYVPRAADWRVLKPMLAEVLQAPVMPMPSGSARAREPLGLTSRQMAVLRLLAEGKSNKAIGRELDMAPSTVKTHLEGIFARLGVNTRTQAVVEAARLGLAFGPQSFSPA</sequence>
<dbReference type="RefSeq" id="WP_125242593.1">
    <property type="nucleotide sequence ID" value="NZ_RSED01000005.1"/>
</dbReference>
<dbReference type="PANTHER" id="PTHR45566:SF1">
    <property type="entry name" value="HTH-TYPE TRANSCRIPTIONAL REGULATOR YHJB-RELATED"/>
    <property type="match status" value="1"/>
</dbReference>
<dbReference type="InterPro" id="IPR058245">
    <property type="entry name" value="NreC/VraR/RcsB-like_REC"/>
</dbReference>
<dbReference type="Pfam" id="PF00072">
    <property type="entry name" value="Response_reg"/>
    <property type="match status" value="1"/>
</dbReference>
<dbReference type="InterPro" id="IPR000792">
    <property type="entry name" value="Tscrpt_reg_LuxR_C"/>
</dbReference>
<feature type="domain" description="HTH luxR-type" evidence="4">
    <location>
        <begin position="147"/>
        <end position="212"/>
    </location>
</feature>
<protein>
    <submittedName>
        <fullName evidence="6">DNA-binding response regulator</fullName>
    </submittedName>
</protein>
<dbReference type="GO" id="GO:0000160">
    <property type="term" value="P:phosphorelay signal transduction system"/>
    <property type="evidence" value="ECO:0007669"/>
    <property type="project" value="InterPro"/>
</dbReference>
<accession>A0A426VD29</accession>
<dbReference type="EMBL" id="RSED01000005">
    <property type="protein sequence ID" value="RRS04776.1"/>
    <property type="molecule type" value="Genomic_DNA"/>
</dbReference>
<evidence type="ECO:0000256" key="3">
    <source>
        <dbReference type="PROSITE-ProRule" id="PRU00169"/>
    </source>
</evidence>
<keyword evidence="7" id="KW-1185">Reference proteome</keyword>
<dbReference type="CDD" id="cd17535">
    <property type="entry name" value="REC_NarL-like"/>
    <property type="match status" value="1"/>
</dbReference>
<name>A0A426VD29_9BURK</name>
<dbReference type="SMART" id="SM00421">
    <property type="entry name" value="HTH_LUXR"/>
    <property type="match status" value="1"/>
</dbReference>
<dbReference type="InterPro" id="IPR011006">
    <property type="entry name" value="CheY-like_superfamily"/>
</dbReference>
<dbReference type="SUPFAM" id="SSF46894">
    <property type="entry name" value="C-terminal effector domain of the bipartite response regulators"/>
    <property type="match status" value="1"/>
</dbReference>
<feature type="domain" description="Response regulatory" evidence="5">
    <location>
        <begin position="17"/>
        <end position="134"/>
    </location>
</feature>
<dbReference type="Pfam" id="PF00196">
    <property type="entry name" value="GerE"/>
    <property type="match status" value="1"/>
</dbReference>
<dbReference type="GO" id="GO:0003677">
    <property type="term" value="F:DNA binding"/>
    <property type="evidence" value="ECO:0007669"/>
    <property type="project" value="UniProtKB-KW"/>
</dbReference>
<dbReference type="SUPFAM" id="SSF52172">
    <property type="entry name" value="CheY-like"/>
    <property type="match status" value="1"/>
</dbReference>
<dbReference type="AlphaFoldDB" id="A0A426VD29"/>
<dbReference type="Gene3D" id="1.10.10.10">
    <property type="entry name" value="Winged helix-like DNA-binding domain superfamily/Winged helix DNA-binding domain"/>
    <property type="match status" value="1"/>
</dbReference>
<dbReference type="PROSITE" id="PS50110">
    <property type="entry name" value="RESPONSE_REGULATORY"/>
    <property type="match status" value="1"/>
</dbReference>
<dbReference type="Proteomes" id="UP000269265">
    <property type="component" value="Unassembled WGS sequence"/>
</dbReference>
<dbReference type="PRINTS" id="PR00038">
    <property type="entry name" value="HTHLUXR"/>
</dbReference>
<dbReference type="PANTHER" id="PTHR45566">
    <property type="entry name" value="HTH-TYPE TRANSCRIPTIONAL REGULATOR YHJB-RELATED"/>
    <property type="match status" value="1"/>
</dbReference>
<gene>
    <name evidence="6" type="ORF">EIP75_07240</name>
</gene>
<reference evidence="6 7" key="1">
    <citation type="submission" date="2018-12" db="EMBL/GenBank/DDBJ databases">
        <title>The whole draft genome of Aquabacterium sp. SJQ9.</title>
        <authorList>
            <person name="Sun L."/>
            <person name="Gao X."/>
            <person name="Chen W."/>
            <person name="Huang K."/>
        </authorList>
    </citation>
    <scope>NUCLEOTIDE SEQUENCE [LARGE SCALE GENOMIC DNA]</scope>
    <source>
        <strain evidence="6 7">SJQ9</strain>
    </source>
</reference>
<evidence type="ECO:0000259" key="4">
    <source>
        <dbReference type="PROSITE" id="PS50043"/>
    </source>
</evidence>
<keyword evidence="2 6" id="KW-0238">DNA-binding</keyword>
<dbReference type="InterPro" id="IPR036388">
    <property type="entry name" value="WH-like_DNA-bd_sf"/>
</dbReference>
<dbReference type="InterPro" id="IPR001789">
    <property type="entry name" value="Sig_transdc_resp-reg_receiver"/>
</dbReference>
<dbReference type="InterPro" id="IPR016032">
    <property type="entry name" value="Sig_transdc_resp-reg_C-effctor"/>
</dbReference>
<keyword evidence="1" id="KW-0597">Phosphoprotein</keyword>
<dbReference type="InterPro" id="IPR051015">
    <property type="entry name" value="EvgA-like"/>
</dbReference>
<dbReference type="Gene3D" id="3.40.50.2300">
    <property type="match status" value="1"/>
</dbReference>
<evidence type="ECO:0000313" key="7">
    <source>
        <dbReference type="Proteomes" id="UP000269265"/>
    </source>
</evidence>
<dbReference type="SMART" id="SM00448">
    <property type="entry name" value="REC"/>
    <property type="match status" value="1"/>
</dbReference>
<comment type="caution">
    <text evidence="6">The sequence shown here is derived from an EMBL/GenBank/DDBJ whole genome shotgun (WGS) entry which is preliminary data.</text>
</comment>
<comment type="caution">
    <text evidence="3">Lacks conserved residue(s) required for the propagation of feature annotation.</text>
</comment>